<accession>A0AAE3P2D2</accession>
<evidence type="ECO:0000256" key="8">
    <source>
        <dbReference type="ARBA" id="ARBA00023136"/>
    </source>
</evidence>
<comment type="subcellular location">
    <subcellularLocation>
        <location evidence="1">Cell membrane</location>
        <topology evidence="1">Multi-pass membrane protein</topology>
    </subcellularLocation>
</comment>
<feature type="transmembrane region" description="Helical" evidence="10">
    <location>
        <begin position="47"/>
        <end position="71"/>
    </location>
</feature>
<evidence type="ECO:0000256" key="9">
    <source>
        <dbReference type="ARBA" id="ARBA00031636"/>
    </source>
</evidence>
<keyword evidence="4" id="KW-1003">Cell membrane</keyword>
<keyword evidence="5 10" id="KW-0812">Transmembrane</keyword>
<evidence type="ECO:0000313" key="12">
    <source>
        <dbReference type="Proteomes" id="UP001221302"/>
    </source>
</evidence>
<dbReference type="CDD" id="cd13131">
    <property type="entry name" value="MATE_NorM_like"/>
    <property type="match status" value="1"/>
</dbReference>
<dbReference type="PANTHER" id="PTHR43298">
    <property type="entry name" value="MULTIDRUG RESISTANCE PROTEIN NORM-RELATED"/>
    <property type="match status" value="1"/>
</dbReference>
<keyword evidence="2" id="KW-0813">Transport</keyword>
<dbReference type="RefSeq" id="WP_321535565.1">
    <property type="nucleotide sequence ID" value="NZ_JARGDL010000007.1"/>
</dbReference>
<feature type="transmembrane region" description="Helical" evidence="10">
    <location>
        <begin position="157"/>
        <end position="177"/>
    </location>
</feature>
<protein>
    <recommendedName>
        <fullName evidence="9">Multidrug-efflux transporter</fullName>
    </recommendedName>
</protein>
<evidence type="ECO:0000256" key="5">
    <source>
        <dbReference type="ARBA" id="ARBA00022692"/>
    </source>
</evidence>
<feature type="transmembrane region" description="Helical" evidence="10">
    <location>
        <begin position="91"/>
        <end position="115"/>
    </location>
</feature>
<dbReference type="EMBL" id="JARGDL010000007">
    <property type="protein sequence ID" value="MDF1611798.1"/>
    <property type="molecule type" value="Genomic_DNA"/>
</dbReference>
<evidence type="ECO:0000256" key="3">
    <source>
        <dbReference type="ARBA" id="ARBA00022449"/>
    </source>
</evidence>
<dbReference type="GO" id="GO:0006811">
    <property type="term" value="P:monoatomic ion transport"/>
    <property type="evidence" value="ECO:0007669"/>
    <property type="project" value="UniProtKB-KW"/>
</dbReference>
<dbReference type="InterPro" id="IPR050222">
    <property type="entry name" value="MATE_MdtK"/>
</dbReference>
<dbReference type="GO" id="GO:0042910">
    <property type="term" value="F:xenobiotic transmembrane transporter activity"/>
    <property type="evidence" value="ECO:0007669"/>
    <property type="project" value="InterPro"/>
</dbReference>
<dbReference type="AlphaFoldDB" id="A0AAE3P2D2"/>
<evidence type="ECO:0000256" key="7">
    <source>
        <dbReference type="ARBA" id="ARBA00023065"/>
    </source>
</evidence>
<dbReference type="Proteomes" id="UP001221302">
    <property type="component" value="Unassembled WGS sequence"/>
</dbReference>
<proteinExistence type="predicted"/>
<dbReference type="Pfam" id="PF01554">
    <property type="entry name" value="MatE"/>
    <property type="match status" value="2"/>
</dbReference>
<keyword evidence="6 10" id="KW-1133">Transmembrane helix</keyword>
<dbReference type="InterPro" id="IPR048279">
    <property type="entry name" value="MdtK-like"/>
</dbReference>
<feature type="transmembrane region" description="Helical" evidence="10">
    <location>
        <begin position="386"/>
        <end position="408"/>
    </location>
</feature>
<comment type="caution">
    <text evidence="11">The sequence shown here is derived from an EMBL/GenBank/DDBJ whole genome shotgun (WGS) entry which is preliminary data.</text>
</comment>
<evidence type="ECO:0000256" key="1">
    <source>
        <dbReference type="ARBA" id="ARBA00004651"/>
    </source>
</evidence>
<feature type="transmembrane region" description="Helical" evidence="10">
    <location>
        <begin position="244"/>
        <end position="264"/>
    </location>
</feature>
<keyword evidence="7" id="KW-0406">Ion transport</keyword>
<feature type="transmembrane region" description="Helical" evidence="10">
    <location>
        <begin position="414"/>
        <end position="435"/>
    </location>
</feature>
<evidence type="ECO:0000313" key="11">
    <source>
        <dbReference type="EMBL" id="MDF1611798.1"/>
    </source>
</evidence>
<dbReference type="NCBIfam" id="TIGR00797">
    <property type="entry name" value="matE"/>
    <property type="match status" value="1"/>
</dbReference>
<dbReference type="GO" id="GO:0005886">
    <property type="term" value="C:plasma membrane"/>
    <property type="evidence" value="ECO:0007669"/>
    <property type="project" value="UniProtKB-SubCell"/>
</dbReference>
<keyword evidence="8 10" id="KW-0472">Membrane</keyword>
<evidence type="ECO:0000256" key="2">
    <source>
        <dbReference type="ARBA" id="ARBA00022448"/>
    </source>
</evidence>
<dbReference type="PIRSF" id="PIRSF006603">
    <property type="entry name" value="DinF"/>
    <property type="match status" value="1"/>
</dbReference>
<reference evidence="11" key="1">
    <citation type="submission" date="2023-03" db="EMBL/GenBank/DDBJ databases">
        <title>Stygiobacter electus gen. nov., sp. nov., facultatively anaerobic thermotolerant bacterium of the class Ignavibacteria from a well of Yessentuki mineral water deposit.</title>
        <authorList>
            <person name="Podosokorskaya O.A."/>
            <person name="Elcheninov A.G."/>
            <person name="Petrova N.F."/>
            <person name="Zavarzina D.G."/>
            <person name="Kublanov I.V."/>
            <person name="Merkel A.Y."/>
        </authorList>
    </citation>
    <scope>NUCLEOTIDE SEQUENCE</scope>
    <source>
        <strain evidence="11">09-Me</strain>
    </source>
</reference>
<dbReference type="PANTHER" id="PTHR43298:SF2">
    <property type="entry name" value="FMN_FAD EXPORTER YEEO-RELATED"/>
    <property type="match status" value="1"/>
</dbReference>
<organism evidence="11 12">
    <name type="scientific">Stygiobacter electus</name>
    <dbReference type="NCBI Taxonomy" id="3032292"/>
    <lineage>
        <taxon>Bacteria</taxon>
        <taxon>Pseudomonadati</taxon>
        <taxon>Ignavibacteriota</taxon>
        <taxon>Ignavibacteria</taxon>
        <taxon>Ignavibacteriales</taxon>
        <taxon>Melioribacteraceae</taxon>
        <taxon>Stygiobacter</taxon>
    </lineage>
</organism>
<name>A0AAE3P2D2_9BACT</name>
<feature type="transmembrane region" description="Helical" evidence="10">
    <location>
        <begin position="127"/>
        <end position="145"/>
    </location>
</feature>
<dbReference type="GO" id="GO:0015297">
    <property type="term" value="F:antiporter activity"/>
    <property type="evidence" value="ECO:0007669"/>
    <property type="project" value="UniProtKB-KW"/>
</dbReference>
<dbReference type="InterPro" id="IPR002528">
    <property type="entry name" value="MATE_fam"/>
</dbReference>
<evidence type="ECO:0000256" key="6">
    <source>
        <dbReference type="ARBA" id="ARBA00022989"/>
    </source>
</evidence>
<feature type="transmembrane region" description="Helical" evidence="10">
    <location>
        <begin position="314"/>
        <end position="334"/>
    </location>
</feature>
<feature type="transmembrane region" description="Helical" evidence="10">
    <location>
        <begin position="270"/>
        <end position="293"/>
    </location>
</feature>
<sequence length="441" mass="48804">MKIKQHIKETLLLAFPISIGQLGHIMMGVVDSIMVGKVGTDSLAAAALVNGLFFLTLVIGIGLSMAATPFISFSKGEKNFDECGNVLAHSFALNFFFSLFLSLITYSTTFIIPFLNQPENVVKLAIPYMKVLSLSVIPFMMFQTFRQFLEGLSFPKSPMFIAILANLFNAFFNWIFIYGKLGFPSLGLFGAGIATTLTRWLMAFALIFIVFNHTKVKIYNPRIFIKKYDLILIKRLTQIGLPSGFQYFLEVAAFSFSAIMIGWLGSPQLAAHQIALNLASVTYMIILGIASAGTIRVGEFLGEKNLIKVRHAGFTAFAIAITIMFCFGISFIILKNILPTFYVNDLEVIKIASSLLIVAALFQIFDGMQATGIGVLRGLMDVKIPLLISIFSYWLIGIPIGAMLGFYFKMNALGIWIGLLIGLLILGISMLTRFYHKTNIK</sequence>
<keyword evidence="12" id="KW-1185">Reference proteome</keyword>
<keyword evidence="3" id="KW-0050">Antiport</keyword>
<evidence type="ECO:0000256" key="4">
    <source>
        <dbReference type="ARBA" id="ARBA00022475"/>
    </source>
</evidence>
<gene>
    <name evidence="11" type="ORF">P0M35_06525</name>
</gene>
<evidence type="ECO:0000256" key="10">
    <source>
        <dbReference type="SAM" id="Phobius"/>
    </source>
</evidence>
<feature type="transmembrane region" description="Helical" evidence="10">
    <location>
        <begin position="189"/>
        <end position="211"/>
    </location>
</feature>
<feature type="transmembrane region" description="Helical" evidence="10">
    <location>
        <begin position="12"/>
        <end position="35"/>
    </location>
</feature>
<feature type="transmembrane region" description="Helical" evidence="10">
    <location>
        <begin position="346"/>
        <end position="365"/>
    </location>
</feature>